<dbReference type="InterPro" id="IPR036641">
    <property type="entry name" value="HPT_dom_sf"/>
</dbReference>
<keyword evidence="9" id="KW-0808">Transferase</keyword>
<keyword evidence="6" id="KW-0812">Transmembrane</keyword>
<feature type="domain" description="Histidine kinase" evidence="7">
    <location>
        <begin position="311"/>
        <end position="523"/>
    </location>
</feature>
<dbReference type="InterPro" id="IPR003594">
    <property type="entry name" value="HATPase_dom"/>
</dbReference>
<dbReference type="Pfam" id="PF02518">
    <property type="entry name" value="HATPase_c"/>
    <property type="match status" value="1"/>
</dbReference>
<dbReference type="SMART" id="SM00387">
    <property type="entry name" value="HATPase_c"/>
    <property type="match status" value="1"/>
</dbReference>
<protein>
    <recommendedName>
        <fullName evidence="2">histidine kinase</fullName>
        <ecNumber evidence="2">2.7.13.3</ecNumber>
    </recommendedName>
</protein>
<name>A0A6N3C478_9BACT</name>
<dbReference type="SUPFAM" id="SSF47384">
    <property type="entry name" value="Homodimeric domain of signal transducing histidine kinase"/>
    <property type="match status" value="1"/>
</dbReference>
<keyword evidence="6" id="KW-0472">Membrane</keyword>
<feature type="coiled-coil region" evidence="5">
    <location>
        <begin position="270"/>
        <end position="301"/>
    </location>
</feature>
<dbReference type="EMBL" id="CACRUT010000014">
    <property type="protein sequence ID" value="VYU10865.1"/>
    <property type="molecule type" value="Genomic_DNA"/>
</dbReference>
<dbReference type="PRINTS" id="PR00344">
    <property type="entry name" value="BCTRLSENSOR"/>
</dbReference>
<dbReference type="InterPro" id="IPR003661">
    <property type="entry name" value="HisK_dim/P_dom"/>
</dbReference>
<evidence type="ECO:0000256" key="5">
    <source>
        <dbReference type="SAM" id="Coils"/>
    </source>
</evidence>
<keyword evidence="3 4" id="KW-0597">Phosphoprotein</keyword>
<dbReference type="InterPro" id="IPR005467">
    <property type="entry name" value="His_kinase_dom"/>
</dbReference>
<proteinExistence type="predicted"/>
<dbReference type="SUPFAM" id="SSF52172">
    <property type="entry name" value="CheY-like"/>
    <property type="match status" value="1"/>
</dbReference>
<evidence type="ECO:0000256" key="1">
    <source>
        <dbReference type="ARBA" id="ARBA00000085"/>
    </source>
</evidence>
<feature type="domain" description="Response regulatory" evidence="8">
    <location>
        <begin position="545"/>
        <end position="662"/>
    </location>
</feature>
<organism evidence="9">
    <name type="scientific">Paraprevotella clara</name>
    <dbReference type="NCBI Taxonomy" id="454154"/>
    <lineage>
        <taxon>Bacteria</taxon>
        <taxon>Pseudomonadati</taxon>
        <taxon>Bacteroidota</taxon>
        <taxon>Bacteroidia</taxon>
        <taxon>Bacteroidales</taxon>
        <taxon>Prevotellaceae</taxon>
        <taxon>Paraprevotella</taxon>
    </lineage>
</organism>
<dbReference type="EC" id="2.7.13.3" evidence="2"/>
<gene>
    <name evidence="9" type="primary">evgS_4</name>
    <name evidence="9" type="ORF">PCLFYP37_01934</name>
</gene>
<dbReference type="InterPro" id="IPR011006">
    <property type="entry name" value="CheY-like_superfamily"/>
</dbReference>
<accession>A0A6N3C478</accession>
<dbReference type="InterPro" id="IPR001789">
    <property type="entry name" value="Sig_transdc_resp-reg_receiver"/>
</dbReference>
<evidence type="ECO:0000256" key="4">
    <source>
        <dbReference type="PROSITE-ProRule" id="PRU00169"/>
    </source>
</evidence>
<evidence type="ECO:0000256" key="3">
    <source>
        <dbReference type="ARBA" id="ARBA00022553"/>
    </source>
</evidence>
<dbReference type="PROSITE" id="PS50110">
    <property type="entry name" value="RESPONSE_REGULATORY"/>
    <property type="match status" value="1"/>
</dbReference>
<dbReference type="SMART" id="SM00388">
    <property type="entry name" value="HisKA"/>
    <property type="match status" value="1"/>
</dbReference>
<comment type="catalytic activity">
    <reaction evidence="1">
        <text>ATP + protein L-histidine = ADP + protein N-phospho-L-histidine.</text>
        <dbReference type="EC" id="2.7.13.3"/>
    </reaction>
</comment>
<dbReference type="PANTHER" id="PTHR43547">
    <property type="entry name" value="TWO-COMPONENT HISTIDINE KINASE"/>
    <property type="match status" value="1"/>
</dbReference>
<dbReference type="Pfam" id="PF00512">
    <property type="entry name" value="HisKA"/>
    <property type="match status" value="1"/>
</dbReference>
<dbReference type="Gene3D" id="3.30.565.10">
    <property type="entry name" value="Histidine kinase-like ATPase, C-terminal domain"/>
    <property type="match status" value="1"/>
</dbReference>
<feature type="modified residue" description="4-aspartylphosphate" evidence="4">
    <location>
        <position position="594"/>
    </location>
</feature>
<sequence>MFGEIKMKLLLQHRILIGYIILIAVIGSMAAIMFYERNRVQNIESEITEIREANRTINAAHRHITVLATLGEAAITWDEEDYQKYQVRRLRIDSLLQILQRDYEEFVPIRQIDTLRLLLANKEKHLHQAMQVFQQHDSLLSEHLPVLARQTRSFRTVTRKKRGLAGLFGGKETIQVPTTPNSIHSLNKQLISMEEARQQTIDAYTDSLRVQNRELNRKLYVLIQDMDEQTQATFQGKELYLQQSYDRSTMIITGLIVSAIVLLVVSYWIIQRDIREKAHTKRELEELIEKLRLSVKKNKELLTARRQTMQTIIHELRSPLSAISGNTELIIADTDETERTRHIQAVRQSVRRMAIMLADLLNFFRLDNGKEQVCPKPFQLQCIANALKHEFTPRTEKKHLAFHIEACETDVVVGDKNMILRIGSNLLSNAVKFTDKGCVSLKTSYSDGVFTLEVTDTGFGIAEAQQKKIFHPFERLTNAATQDGFGLGLPIVCDLAKLMGGKVSLESVVGIGSHFTVRIPLKKAEDEFTGETSVSPISRYLRNASVLVLDNDAVQCTMTRDMLARYEIGCDTCRNVGELLNMMRERNYDLLITDLKMPDMNGYEVLELLHSSEIGNSRSIPIVVATALDSSSEEELLANGFSGCLFKPFSATELLEAVSRCIENREQKRAITLSPLLAYGNNEEILERLITETEKEMTELRAAHERRDIDELDNLLHHLRSSWMLINADEPLRELYELIHRPQYDDALLNEKVQAVLNNGERIIRLARETKEGLWAE</sequence>
<dbReference type="SUPFAM" id="SSF47226">
    <property type="entry name" value="Histidine-containing phosphotransfer domain, HPT domain"/>
    <property type="match status" value="1"/>
</dbReference>
<dbReference type="InterPro" id="IPR036097">
    <property type="entry name" value="HisK_dim/P_sf"/>
</dbReference>
<dbReference type="InterPro" id="IPR004358">
    <property type="entry name" value="Sig_transdc_His_kin-like_C"/>
</dbReference>
<dbReference type="Gene3D" id="3.40.50.2300">
    <property type="match status" value="1"/>
</dbReference>
<dbReference type="PROSITE" id="PS50109">
    <property type="entry name" value="HIS_KIN"/>
    <property type="match status" value="1"/>
</dbReference>
<evidence type="ECO:0000256" key="2">
    <source>
        <dbReference type="ARBA" id="ARBA00012438"/>
    </source>
</evidence>
<dbReference type="SMART" id="SM00448">
    <property type="entry name" value="REC"/>
    <property type="match status" value="1"/>
</dbReference>
<feature type="transmembrane region" description="Helical" evidence="6">
    <location>
        <begin position="16"/>
        <end position="35"/>
    </location>
</feature>
<keyword evidence="6" id="KW-1133">Transmembrane helix</keyword>
<evidence type="ECO:0000313" key="9">
    <source>
        <dbReference type="EMBL" id="VYU10865.1"/>
    </source>
</evidence>
<dbReference type="AlphaFoldDB" id="A0A6N3C478"/>
<dbReference type="GO" id="GO:0000155">
    <property type="term" value="F:phosphorelay sensor kinase activity"/>
    <property type="evidence" value="ECO:0007669"/>
    <property type="project" value="InterPro"/>
</dbReference>
<dbReference type="CDD" id="cd00082">
    <property type="entry name" value="HisKA"/>
    <property type="match status" value="1"/>
</dbReference>
<dbReference type="Pfam" id="PF00072">
    <property type="entry name" value="Response_reg"/>
    <property type="match status" value="1"/>
</dbReference>
<dbReference type="SUPFAM" id="SSF55874">
    <property type="entry name" value="ATPase domain of HSP90 chaperone/DNA topoisomerase II/histidine kinase"/>
    <property type="match status" value="1"/>
</dbReference>
<reference evidence="9" key="1">
    <citation type="submission" date="2019-11" db="EMBL/GenBank/DDBJ databases">
        <authorList>
            <person name="Feng L."/>
        </authorList>
    </citation>
    <scope>NUCLEOTIDE SEQUENCE</scope>
    <source>
        <strain evidence="9">PclaraLFYP37</strain>
    </source>
</reference>
<feature type="transmembrane region" description="Helical" evidence="6">
    <location>
        <begin position="250"/>
        <end position="270"/>
    </location>
</feature>
<keyword evidence="5" id="KW-0175">Coiled coil</keyword>
<dbReference type="PANTHER" id="PTHR43547:SF2">
    <property type="entry name" value="HYBRID SIGNAL TRANSDUCTION HISTIDINE KINASE C"/>
    <property type="match status" value="1"/>
</dbReference>
<evidence type="ECO:0000259" key="7">
    <source>
        <dbReference type="PROSITE" id="PS50109"/>
    </source>
</evidence>
<evidence type="ECO:0000259" key="8">
    <source>
        <dbReference type="PROSITE" id="PS50110"/>
    </source>
</evidence>
<dbReference type="InterPro" id="IPR036890">
    <property type="entry name" value="HATPase_C_sf"/>
</dbReference>
<evidence type="ECO:0000256" key="6">
    <source>
        <dbReference type="SAM" id="Phobius"/>
    </source>
</evidence>
<dbReference type="Gene3D" id="1.10.287.130">
    <property type="match status" value="1"/>
</dbReference>